<reference evidence="2" key="1">
    <citation type="journal article" date="2020" name="Nature">
        <title>Giant virus diversity and host interactions through global metagenomics.</title>
        <authorList>
            <person name="Schulz F."/>
            <person name="Roux S."/>
            <person name="Paez-Espino D."/>
            <person name="Jungbluth S."/>
            <person name="Walsh D.A."/>
            <person name="Denef V.J."/>
            <person name="McMahon K.D."/>
            <person name="Konstantinidis K.T."/>
            <person name="Eloe-Fadrosh E.A."/>
            <person name="Kyrpides N.C."/>
            <person name="Woyke T."/>
        </authorList>
    </citation>
    <scope>NUCLEOTIDE SEQUENCE</scope>
    <source>
        <strain evidence="2">GVMAG-M-3300020166-18</strain>
    </source>
</reference>
<feature type="region of interest" description="Disordered" evidence="1">
    <location>
        <begin position="122"/>
        <end position="151"/>
    </location>
</feature>
<proteinExistence type="predicted"/>
<feature type="compositionally biased region" description="Polar residues" evidence="1">
    <location>
        <begin position="139"/>
        <end position="151"/>
    </location>
</feature>
<evidence type="ECO:0000313" key="2">
    <source>
        <dbReference type="EMBL" id="QHS96439.1"/>
    </source>
</evidence>
<sequence length="151" mass="16627">MRDMLSNKMNTNTTICMVLMALYIITDIQMPNEVNNVVNSNMGAGVLIIGSIAVFSKVEHQCCAVLGFLVVYELMRRAKNHYRNNRVVGASATGSINRKKHRGVSYNGFGFSLEEGFVHGEEKKQASSKKPVSMGTVEPLSSNDKGNYATF</sequence>
<organism evidence="2">
    <name type="scientific">viral metagenome</name>
    <dbReference type="NCBI Taxonomy" id="1070528"/>
    <lineage>
        <taxon>unclassified sequences</taxon>
        <taxon>metagenomes</taxon>
        <taxon>organismal metagenomes</taxon>
    </lineage>
</organism>
<dbReference type="AlphaFoldDB" id="A0A6C0BY17"/>
<accession>A0A6C0BY17</accession>
<dbReference type="EMBL" id="MN739271">
    <property type="protein sequence ID" value="QHS96439.1"/>
    <property type="molecule type" value="Genomic_DNA"/>
</dbReference>
<evidence type="ECO:0000256" key="1">
    <source>
        <dbReference type="SAM" id="MobiDB-lite"/>
    </source>
</evidence>
<name>A0A6C0BY17_9ZZZZ</name>
<protein>
    <submittedName>
        <fullName evidence="2">Uncharacterized protein</fullName>
    </submittedName>
</protein>